<evidence type="ECO:0000313" key="2">
    <source>
        <dbReference type="Proteomes" id="UP001162480"/>
    </source>
</evidence>
<dbReference type="Proteomes" id="UP001162480">
    <property type="component" value="Chromosome 1"/>
</dbReference>
<dbReference type="EMBL" id="OX597814">
    <property type="protein sequence ID" value="CAI9715965.1"/>
    <property type="molecule type" value="Genomic_DNA"/>
</dbReference>
<sequence>MFTRNKLKLRIMCRIISKYIDALKLRDSKVQANLRNAIGEAEFDGTWAQFKTTIDNVGVKVLGLKNRKHRDWFDENDLQINKLLEGKLSCTKNTSVPQMRIKSPYRSLSKDKITTLKKDTTDENKWWSDISEKIQKAYNNKDLISVYHLIGQVFGPRSSFVVPLKSKDSCFLFKDHEGIMKRWTEHFTDLFYNPSVIDENVISNLPRKRYHS</sequence>
<gene>
    <name evidence="1" type="ORF">OCTVUL_1B013896</name>
</gene>
<accession>A0AA36AGX4</accession>
<protein>
    <submittedName>
        <fullName evidence="1">Uncharacterized protein</fullName>
    </submittedName>
</protein>
<evidence type="ECO:0000313" key="1">
    <source>
        <dbReference type="EMBL" id="CAI9715965.1"/>
    </source>
</evidence>
<reference evidence="1" key="1">
    <citation type="submission" date="2023-08" db="EMBL/GenBank/DDBJ databases">
        <authorList>
            <person name="Alioto T."/>
            <person name="Alioto T."/>
            <person name="Gomez Garrido J."/>
        </authorList>
    </citation>
    <scope>NUCLEOTIDE SEQUENCE</scope>
</reference>
<organism evidence="1 2">
    <name type="scientific">Octopus vulgaris</name>
    <name type="common">Common octopus</name>
    <dbReference type="NCBI Taxonomy" id="6645"/>
    <lineage>
        <taxon>Eukaryota</taxon>
        <taxon>Metazoa</taxon>
        <taxon>Spiralia</taxon>
        <taxon>Lophotrochozoa</taxon>
        <taxon>Mollusca</taxon>
        <taxon>Cephalopoda</taxon>
        <taxon>Coleoidea</taxon>
        <taxon>Octopodiformes</taxon>
        <taxon>Octopoda</taxon>
        <taxon>Incirrata</taxon>
        <taxon>Octopodidae</taxon>
        <taxon>Octopus</taxon>
    </lineage>
</organism>
<name>A0AA36AGX4_OCTVU</name>
<keyword evidence="2" id="KW-1185">Reference proteome</keyword>
<proteinExistence type="predicted"/>
<dbReference type="AlphaFoldDB" id="A0AA36AGX4"/>